<comment type="similarity">
    <text evidence="2">Belongs to the P-Pant transferase superfamily. Gsp/Sfp/HetI/AcpT family.</text>
</comment>
<organism evidence="9 10">
    <name type="scientific">Bacillus wiedmannii</name>
    <dbReference type="NCBI Taxonomy" id="1890302"/>
    <lineage>
        <taxon>Bacteria</taxon>
        <taxon>Bacillati</taxon>
        <taxon>Bacillota</taxon>
        <taxon>Bacilli</taxon>
        <taxon>Bacillales</taxon>
        <taxon>Bacillaceae</taxon>
        <taxon>Bacillus</taxon>
        <taxon>Bacillus cereus group</taxon>
    </lineage>
</organism>
<dbReference type="GO" id="GO:0008897">
    <property type="term" value="F:holo-[acyl-carrier-protein] synthase activity"/>
    <property type="evidence" value="ECO:0007669"/>
    <property type="project" value="InterPro"/>
</dbReference>
<dbReference type="GO" id="GO:0000287">
    <property type="term" value="F:magnesium ion binding"/>
    <property type="evidence" value="ECO:0007669"/>
    <property type="project" value="InterPro"/>
</dbReference>
<dbReference type="InterPro" id="IPR004568">
    <property type="entry name" value="Ppantetheine-prot_Trfase_dom"/>
</dbReference>
<keyword evidence="5" id="KW-0460">Magnesium</keyword>
<dbReference type="Proteomes" id="UP000220045">
    <property type="component" value="Unassembled WGS sequence"/>
</dbReference>
<dbReference type="Pfam" id="PF01648">
    <property type="entry name" value="ACPS"/>
    <property type="match status" value="1"/>
</dbReference>
<dbReference type="NCBIfam" id="TIGR00556">
    <property type="entry name" value="pantethn_trn"/>
    <property type="match status" value="1"/>
</dbReference>
<dbReference type="Pfam" id="PF22624">
    <property type="entry name" value="AASDHPPT_N"/>
    <property type="match status" value="1"/>
</dbReference>
<comment type="caution">
    <text evidence="9">The sequence shown here is derived from an EMBL/GenBank/DDBJ whole genome shotgun (WGS) entry which is preliminary data.</text>
</comment>
<dbReference type="PANTHER" id="PTHR12215:SF10">
    <property type="entry name" value="L-AMINOADIPATE-SEMIALDEHYDE DEHYDROGENASE-PHOSPHOPANTETHEINYL TRANSFERASE"/>
    <property type="match status" value="1"/>
</dbReference>
<dbReference type="GO" id="GO:0019878">
    <property type="term" value="P:lysine biosynthetic process via aminoadipic acid"/>
    <property type="evidence" value="ECO:0007669"/>
    <property type="project" value="TreeGrafter"/>
</dbReference>
<dbReference type="InterPro" id="IPR037143">
    <property type="entry name" value="4-PPantetheinyl_Trfase_dom_sf"/>
</dbReference>
<feature type="domain" description="4'-phosphopantetheinyl transferase N-terminal" evidence="8">
    <location>
        <begin position="18"/>
        <end position="102"/>
    </location>
</feature>
<comment type="cofactor">
    <cofactor evidence="1">
        <name>Mg(2+)</name>
        <dbReference type="ChEBI" id="CHEBI:18420"/>
    </cofactor>
</comment>
<sequence length="237" mass="27985">MIKIQAFYIPSHINPYLFERLFKLVDLDKQKKINQFTSVKDSYRSLIGDIAIRLLVCQKYHISNNKIFYQYNKYNKPNIALNPPFFFNISHSGDWVVVISHTSEVGIDIEKIQDIDINISSKYFTYFEHQNLLSCKEEDRIPYFFDLWTLKESYIKFVGKGLSIPLNSFLIEKTCSEQFKIRNIHENFDNIENVFFKQYILDSNYSLSACAPTPNFPKDIEIFTIDDLKSLILLLEK</sequence>
<accession>A0A2C4HH60</accession>
<reference evidence="9 10" key="1">
    <citation type="submission" date="2017-09" db="EMBL/GenBank/DDBJ databases">
        <title>Large-scale bioinformatics analysis of Bacillus genomes uncovers conserved roles of natural products in bacterial physiology.</title>
        <authorList>
            <consortium name="Agbiome Team Llc"/>
            <person name="Bleich R.M."/>
            <person name="Grubbs K.J."/>
            <person name="Santa Maria K.C."/>
            <person name="Allen S.E."/>
            <person name="Farag S."/>
            <person name="Shank E.A."/>
            <person name="Bowers A."/>
        </authorList>
    </citation>
    <scope>NUCLEOTIDE SEQUENCE [LARGE SCALE GENOMIC DNA]</scope>
    <source>
        <strain evidence="9 10">AFS004017</strain>
    </source>
</reference>
<dbReference type="GO" id="GO:0017000">
    <property type="term" value="P:antibiotic biosynthetic process"/>
    <property type="evidence" value="ECO:0007669"/>
    <property type="project" value="UniProtKB-KW"/>
</dbReference>
<keyword evidence="6" id="KW-0045">Antibiotic biosynthesis</keyword>
<evidence type="ECO:0000256" key="5">
    <source>
        <dbReference type="ARBA" id="ARBA00022842"/>
    </source>
</evidence>
<dbReference type="SUPFAM" id="SSF56214">
    <property type="entry name" value="4'-phosphopantetheinyl transferase"/>
    <property type="match status" value="2"/>
</dbReference>
<dbReference type="RefSeq" id="WP_098092491.1">
    <property type="nucleotide sequence ID" value="NZ_NUEL01000003.1"/>
</dbReference>
<evidence type="ECO:0000313" key="9">
    <source>
        <dbReference type="EMBL" id="PEJ11477.1"/>
    </source>
</evidence>
<dbReference type="GO" id="GO:0005829">
    <property type="term" value="C:cytosol"/>
    <property type="evidence" value="ECO:0007669"/>
    <property type="project" value="TreeGrafter"/>
</dbReference>
<dbReference type="InterPro" id="IPR008278">
    <property type="entry name" value="4-PPantetheinyl_Trfase_dom"/>
</dbReference>
<evidence type="ECO:0000313" key="10">
    <source>
        <dbReference type="Proteomes" id="UP000220045"/>
    </source>
</evidence>
<keyword evidence="3 9" id="KW-0808">Transferase</keyword>
<protein>
    <submittedName>
        <fullName evidence="9">4-phosphopantetheinyl transferase</fullName>
    </submittedName>
</protein>
<evidence type="ECO:0000256" key="4">
    <source>
        <dbReference type="ARBA" id="ARBA00022723"/>
    </source>
</evidence>
<dbReference type="InterPro" id="IPR055066">
    <property type="entry name" value="AASDHPPT_N"/>
</dbReference>
<dbReference type="InterPro" id="IPR050559">
    <property type="entry name" value="P-Pant_transferase_sf"/>
</dbReference>
<gene>
    <name evidence="9" type="ORF">CN684_00480</name>
</gene>
<dbReference type="Gene3D" id="3.90.470.20">
    <property type="entry name" value="4'-phosphopantetheinyl transferase domain"/>
    <property type="match status" value="2"/>
</dbReference>
<proteinExistence type="inferred from homology"/>
<evidence type="ECO:0000256" key="2">
    <source>
        <dbReference type="ARBA" id="ARBA00010990"/>
    </source>
</evidence>
<evidence type="ECO:0000256" key="3">
    <source>
        <dbReference type="ARBA" id="ARBA00022679"/>
    </source>
</evidence>
<evidence type="ECO:0000259" key="8">
    <source>
        <dbReference type="Pfam" id="PF22624"/>
    </source>
</evidence>
<dbReference type="EMBL" id="NUEL01000003">
    <property type="protein sequence ID" value="PEJ11477.1"/>
    <property type="molecule type" value="Genomic_DNA"/>
</dbReference>
<evidence type="ECO:0000256" key="1">
    <source>
        <dbReference type="ARBA" id="ARBA00001946"/>
    </source>
</evidence>
<dbReference type="AlphaFoldDB" id="A0A2C4HH60"/>
<name>A0A2C4HH60_9BACI</name>
<evidence type="ECO:0000259" key="7">
    <source>
        <dbReference type="Pfam" id="PF01648"/>
    </source>
</evidence>
<evidence type="ECO:0000256" key="6">
    <source>
        <dbReference type="ARBA" id="ARBA00023194"/>
    </source>
</evidence>
<keyword evidence="4" id="KW-0479">Metal-binding</keyword>
<feature type="domain" description="4'-phosphopantetheinyl transferase" evidence="7">
    <location>
        <begin position="105"/>
        <end position="190"/>
    </location>
</feature>
<dbReference type="PANTHER" id="PTHR12215">
    <property type="entry name" value="PHOSPHOPANTETHEINE TRANSFERASE"/>
    <property type="match status" value="1"/>
</dbReference>
<dbReference type="GO" id="GO:0006633">
    <property type="term" value="P:fatty acid biosynthetic process"/>
    <property type="evidence" value="ECO:0007669"/>
    <property type="project" value="InterPro"/>
</dbReference>